<evidence type="ECO:0000256" key="3">
    <source>
        <dbReference type="ARBA" id="ARBA00022475"/>
    </source>
</evidence>
<dbReference type="PROSITE" id="PS50850">
    <property type="entry name" value="MFS"/>
    <property type="match status" value="1"/>
</dbReference>
<dbReference type="Gene3D" id="1.20.1250.20">
    <property type="entry name" value="MFS general substrate transporter like domains"/>
    <property type="match status" value="1"/>
</dbReference>
<keyword evidence="4 7" id="KW-0812">Transmembrane</keyword>
<feature type="transmembrane region" description="Helical" evidence="7">
    <location>
        <begin position="55"/>
        <end position="73"/>
    </location>
</feature>
<feature type="transmembrane region" description="Helical" evidence="7">
    <location>
        <begin position="260"/>
        <end position="279"/>
    </location>
</feature>
<sequence>MFQKGFAVYVDAFRGLSKEIWLLSSVMLINRAGTMVLPFLSVYLTQDVGFSLSQAGWIMSCFGGGSILGAYAGGKLVDRIGFYETQFWSLFLSGFIFIALGQVKGFYGLCAMVFLASTVADAFRPANFAAVAAYSHSANRTRAVALLRLAINLGWAVGPAVGGMVAIAYGYEWLFWVDGLTCIAAALFFRAALPKRFLETDEEEATETGIFQGKAHHDKRYLFFLLLALLNAIAFMQLFSTLPVYFKQEVLLDEGQIGRLMAMNGLVIALIEMPLIYVLERRFSATQIITLGTFMIGLTYLLFSGLGTAAWVALAAMLMLTFGEILSLPFIATMAMGFTNKRNRGAYMGLFSVTYSLSHVIAPNLGLQLVAWSGFGTLWYVLFAASAVAAGGFWLLRRREQLQIA</sequence>
<feature type="transmembrane region" description="Helical" evidence="7">
    <location>
        <begin position="221"/>
        <end position="240"/>
    </location>
</feature>
<keyword evidence="5 7" id="KW-1133">Transmembrane helix</keyword>
<comment type="subcellular location">
    <subcellularLocation>
        <location evidence="1">Cell membrane</location>
        <topology evidence="1">Multi-pass membrane protein</topology>
    </subcellularLocation>
</comment>
<dbReference type="OrthoDB" id="5379144at2"/>
<keyword evidence="10" id="KW-1185">Reference proteome</keyword>
<feature type="transmembrane region" description="Helical" evidence="7">
    <location>
        <begin position="80"/>
        <end position="100"/>
    </location>
</feature>
<dbReference type="InterPro" id="IPR050171">
    <property type="entry name" value="MFS_Transporters"/>
</dbReference>
<evidence type="ECO:0000256" key="5">
    <source>
        <dbReference type="ARBA" id="ARBA00022989"/>
    </source>
</evidence>
<keyword evidence="6 7" id="KW-0472">Membrane</keyword>
<gene>
    <name evidence="9" type="ORF">IX84_05660</name>
</gene>
<evidence type="ECO:0000256" key="7">
    <source>
        <dbReference type="SAM" id="Phobius"/>
    </source>
</evidence>
<feature type="transmembrane region" description="Helical" evidence="7">
    <location>
        <begin position="286"/>
        <end position="303"/>
    </location>
</feature>
<dbReference type="GO" id="GO:0005886">
    <property type="term" value="C:plasma membrane"/>
    <property type="evidence" value="ECO:0007669"/>
    <property type="project" value="UniProtKB-SubCell"/>
</dbReference>
<proteinExistence type="predicted"/>
<dbReference type="SUPFAM" id="SSF103473">
    <property type="entry name" value="MFS general substrate transporter"/>
    <property type="match status" value="1"/>
</dbReference>
<feature type="transmembrane region" description="Helical" evidence="7">
    <location>
        <begin position="345"/>
        <end position="365"/>
    </location>
</feature>
<evidence type="ECO:0000256" key="1">
    <source>
        <dbReference type="ARBA" id="ARBA00004651"/>
    </source>
</evidence>
<organism evidence="9 10">
    <name type="scientific">Phaeodactylibacter xiamenensis</name>
    <dbReference type="NCBI Taxonomy" id="1524460"/>
    <lineage>
        <taxon>Bacteria</taxon>
        <taxon>Pseudomonadati</taxon>
        <taxon>Bacteroidota</taxon>
        <taxon>Saprospiria</taxon>
        <taxon>Saprospirales</taxon>
        <taxon>Haliscomenobacteraceae</taxon>
        <taxon>Phaeodactylibacter</taxon>
    </lineage>
</organism>
<dbReference type="PANTHER" id="PTHR23517:SF2">
    <property type="entry name" value="MULTIDRUG RESISTANCE PROTEIN MDTH"/>
    <property type="match status" value="1"/>
</dbReference>
<protein>
    <recommendedName>
        <fullName evidence="8">Major facilitator superfamily (MFS) profile domain-containing protein</fullName>
    </recommendedName>
</protein>
<feature type="transmembrane region" description="Helical" evidence="7">
    <location>
        <begin position="309"/>
        <end position="333"/>
    </location>
</feature>
<evidence type="ECO:0000313" key="9">
    <source>
        <dbReference type="EMBL" id="KGE89234.1"/>
    </source>
</evidence>
<dbReference type="InterPro" id="IPR011701">
    <property type="entry name" value="MFS"/>
</dbReference>
<keyword evidence="2" id="KW-0813">Transport</keyword>
<dbReference type="Proteomes" id="UP000029736">
    <property type="component" value="Unassembled WGS sequence"/>
</dbReference>
<feature type="transmembrane region" description="Helical" evidence="7">
    <location>
        <begin position="145"/>
        <end position="167"/>
    </location>
</feature>
<dbReference type="AlphaFoldDB" id="A0A098S9H8"/>
<dbReference type="Pfam" id="PF07690">
    <property type="entry name" value="MFS_1"/>
    <property type="match status" value="1"/>
</dbReference>
<name>A0A098S9H8_9BACT</name>
<comment type="caution">
    <text evidence="9">The sequence shown here is derived from an EMBL/GenBank/DDBJ whole genome shotgun (WGS) entry which is preliminary data.</text>
</comment>
<evidence type="ECO:0000259" key="8">
    <source>
        <dbReference type="PROSITE" id="PS50850"/>
    </source>
</evidence>
<evidence type="ECO:0000313" key="10">
    <source>
        <dbReference type="Proteomes" id="UP000029736"/>
    </source>
</evidence>
<feature type="transmembrane region" description="Helical" evidence="7">
    <location>
        <begin position="173"/>
        <end position="193"/>
    </location>
</feature>
<evidence type="ECO:0000256" key="6">
    <source>
        <dbReference type="ARBA" id="ARBA00023136"/>
    </source>
</evidence>
<feature type="domain" description="Major facilitator superfamily (MFS) profile" evidence="8">
    <location>
        <begin position="19"/>
        <end position="401"/>
    </location>
</feature>
<dbReference type="STRING" id="1524460.IX84_05660"/>
<feature type="transmembrane region" description="Helical" evidence="7">
    <location>
        <begin position="106"/>
        <end position="124"/>
    </location>
</feature>
<keyword evidence="3" id="KW-1003">Cell membrane</keyword>
<reference evidence="9 10" key="1">
    <citation type="journal article" date="2014" name="Int. J. Syst. Evol. Microbiol.">
        <title>Phaeodactylibacter xiamenensis gen. nov., sp. nov., a member of the family Saprospiraceae isolated from the marine alga Phaeodactylum tricornutum.</title>
        <authorList>
            <person name="Chen Z.Jr."/>
            <person name="Lei X."/>
            <person name="Lai Q."/>
            <person name="Li Y."/>
            <person name="Zhang B."/>
            <person name="Zhang J."/>
            <person name="Zhang H."/>
            <person name="Yang L."/>
            <person name="Zheng W."/>
            <person name="Tian Y."/>
            <person name="Yu Z."/>
            <person name="Xu H.Jr."/>
            <person name="Zheng T."/>
        </authorList>
    </citation>
    <scope>NUCLEOTIDE SEQUENCE [LARGE SCALE GENOMIC DNA]</scope>
    <source>
        <strain evidence="9 10">KD52</strain>
    </source>
</reference>
<evidence type="ECO:0000256" key="2">
    <source>
        <dbReference type="ARBA" id="ARBA00022448"/>
    </source>
</evidence>
<dbReference type="EMBL" id="JPOS01000012">
    <property type="protein sequence ID" value="KGE89234.1"/>
    <property type="molecule type" value="Genomic_DNA"/>
</dbReference>
<accession>A0A098S9H8</accession>
<dbReference type="PANTHER" id="PTHR23517">
    <property type="entry name" value="RESISTANCE PROTEIN MDTM, PUTATIVE-RELATED-RELATED"/>
    <property type="match status" value="1"/>
</dbReference>
<feature type="transmembrane region" description="Helical" evidence="7">
    <location>
        <begin position="20"/>
        <end position="43"/>
    </location>
</feature>
<dbReference type="RefSeq" id="WP_044217192.1">
    <property type="nucleotide sequence ID" value="NZ_JBKAGJ010000001.1"/>
</dbReference>
<dbReference type="GO" id="GO:0022857">
    <property type="term" value="F:transmembrane transporter activity"/>
    <property type="evidence" value="ECO:0007669"/>
    <property type="project" value="InterPro"/>
</dbReference>
<evidence type="ECO:0000256" key="4">
    <source>
        <dbReference type="ARBA" id="ARBA00022692"/>
    </source>
</evidence>
<feature type="transmembrane region" description="Helical" evidence="7">
    <location>
        <begin position="377"/>
        <end position="396"/>
    </location>
</feature>
<dbReference type="InterPro" id="IPR020846">
    <property type="entry name" value="MFS_dom"/>
</dbReference>
<dbReference type="InterPro" id="IPR036259">
    <property type="entry name" value="MFS_trans_sf"/>
</dbReference>